<feature type="signal peptide" evidence="1">
    <location>
        <begin position="1"/>
        <end position="25"/>
    </location>
</feature>
<evidence type="ECO:0000256" key="1">
    <source>
        <dbReference type="SAM" id="SignalP"/>
    </source>
</evidence>
<evidence type="ECO:0000313" key="3">
    <source>
        <dbReference type="Proteomes" id="UP000515308"/>
    </source>
</evidence>
<name>A0A6V7SRY9_PLAVN</name>
<dbReference type="NCBIfam" id="TIGR01599">
    <property type="entry name" value="PYST-A"/>
    <property type="match status" value="1"/>
</dbReference>
<dbReference type="SUPFAM" id="SSF55961">
    <property type="entry name" value="Bet v1-like"/>
    <property type="match status" value="1"/>
</dbReference>
<reference evidence="2 3" key="1">
    <citation type="submission" date="2020-08" db="EMBL/GenBank/DDBJ databases">
        <authorList>
            <person name="Ramaprasad A."/>
        </authorList>
    </citation>
    <scope>NUCLEOTIDE SEQUENCE [LARGE SCALE GENOMIC DNA]</scope>
</reference>
<protein>
    <submittedName>
        <fullName evidence="2">Fam-a protein</fullName>
    </submittedName>
</protein>
<dbReference type="InterPro" id="IPR006486">
    <property type="entry name" value="PYST_A"/>
</dbReference>
<accession>A0A6V7SRY9</accession>
<keyword evidence="1" id="KW-0732">Signal</keyword>
<dbReference type="InterPro" id="IPR023393">
    <property type="entry name" value="START-like_dom_sf"/>
</dbReference>
<sequence>MNKGYIKIALALLSVASYMQNIVFARNTITNNKPSNEDDKYKAYFNPAGAKKVIEAKLAKQAKQAAGISTDALALVQKYAKHTKDYQPYSKEGEEPILYFKRVNNTDIGKLEFTIPNPDNYADVVSMIWDPNGAKHFDDTFIEGYFPEVYNENLAIVQHRYKSPIKSWPLFYHALASKVELSEKKTVILLVSSNIDDCYYHFNKKYINPIVKSANPFRPYIDSEDDIRNGKLIKIYVNLVGFIIEKEADCVKITYISSFNLDFSPEYPDHLARKVLADRILKVIKLKDIFKGNKPISIWNLKKN</sequence>
<evidence type="ECO:0000313" key="2">
    <source>
        <dbReference type="EMBL" id="CAD2100868.1"/>
    </source>
</evidence>
<feature type="chain" id="PRO_5027623475" evidence="1">
    <location>
        <begin position="26"/>
        <end position="304"/>
    </location>
</feature>
<gene>
    <name evidence="2" type="ORF">PVLDE_1303350</name>
</gene>
<proteinExistence type="predicted"/>
<organism evidence="2 3">
    <name type="scientific">Plasmodium vinckei lentum</name>
    <dbReference type="NCBI Taxonomy" id="138297"/>
    <lineage>
        <taxon>Eukaryota</taxon>
        <taxon>Sar</taxon>
        <taxon>Alveolata</taxon>
        <taxon>Apicomplexa</taxon>
        <taxon>Aconoidasida</taxon>
        <taxon>Haemosporida</taxon>
        <taxon>Plasmodiidae</taxon>
        <taxon>Plasmodium</taxon>
        <taxon>Plasmodium (Vinckeia)</taxon>
    </lineage>
</organism>
<dbReference type="EMBL" id="LR865375">
    <property type="protein sequence ID" value="CAD2100868.1"/>
    <property type="molecule type" value="Genomic_DNA"/>
</dbReference>
<dbReference type="Gene3D" id="3.30.530.20">
    <property type="match status" value="1"/>
</dbReference>
<dbReference type="AlphaFoldDB" id="A0A6V7SRY9"/>
<dbReference type="Proteomes" id="UP000515308">
    <property type="component" value="Chromosome PVLDE_13"/>
</dbReference>